<dbReference type="Gene3D" id="1.10.10.60">
    <property type="entry name" value="Homeodomain-like"/>
    <property type="match status" value="1"/>
</dbReference>
<evidence type="ECO:0000259" key="3">
    <source>
        <dbReference type="PROSITE" id="PS50977"/>
    </source>
</evidence>
<feature type="domain" description="HTH tetR-type" evidence="3">
    <location>
        <begin position="25"/>
        <end position="85"/>
    </location>
</feature>
<name>A0A5Q6RVU6_9ACTN</name>
<dbReference type="InterPro" id="IPR009057">
    <property type="entry name" value="Homeodomain-like_sf"/>
</dbReference>
<sequence>MPKRFNGGGSELQRLRARPADAGNAIPEDHILDAAADGLVEHGLDRLTMADIAARAGVARATLYRRWENVRSVVAALLTREWVAVIAEANREEIAVGRDRLVDAVVRTAAMIRVHPVQKAVVESDPEFLVPYVFQRMGRTSTHVIQVLENGIREGHADGSIRPLDVALQARTVLLLAWSFTITAPMLTGSTDTPGPTLDELDGQLAEALDRYLAPEAPQD</sequence>
<dbReference type="PANTHER" id="PTHR30055">
    <property type="entry name" value="HTH-TYPE TRANSCRIPTIONAL REGULATOR RUTR"/>
    <property type="match status" value="1"/>
</dbReference>
<dbReference type="Pfam" id="PF00440">
    <property type="entry name" value="TetR_N"/>
    <property type="match status" value="1"/>
</dbReference>
<dbReference type="PANTHER" id="PTHR30055:SF153">
    <property type="entry name" value="HTH-TYPE TRANSCRIPTIONAL REPRESSOR RV3405C"/>
    <property type="match status" value="1"/>
</dbReference>
<evidence type="ECO:0000313" key="4">
    <source>
        <dbReference type="EMBL" id="KAA1422162.1"/>
    </source>
</evidence>
<dbReference type="SUPFAM" id="SSF46689">
    <property type="entry name" value="Homeodomain-like"/>
    <property type="match status" value="1"/>
</dbReference>
<dbReference type="Proteomes" id="UP000307768">
    <property type="component" value="Unassembled WGS sequence"/>
</dbReference>
<dbReference type="AlphaFoldDB" id="A0A5Q6RVU6"/>
<evidence type="ECO:0000256" key="2">
    <source>
        <dbReference type="PROSITE-ProRule" id="PRU00335"/>
    </source>
</evidence>
<proteinExistence type="predicted"/>
<dbReference type="InterPro" id="IPR001647">
    <property type="entry name" value="HTH_TetR"/>
</dbReference>
<dbReference type="GO" id="GO:0000976">
    <property type="term" value="F:transcription cis-regulatory region binding"/>
    <property type="evidence" value="ECO:0007669"/>
    <property type="project" value="TreeGrafter"/>
</dbReference>
<dbReference type="PROSITE" id="PS50977">
    <property type="entry name" value="HTH_TETR_2"/>
    <property type="match status" value="1"/>
</dbReference>
<comment type="caution">
    <text evidence="4">The sequence shown here is derived from an EMBL/GenBank/DDBJ whole genome shotgun (WGS) entry which is preliminary data.</text>
</comment>
<gene>
    <name evidence="4" type="ORF">FE697_013345</name>
</gene>
<dbReference type="GO" id="GO:0003700">
    <property type="term" value="F:DNA-binding transcription factor activity"/>
    <property type="evidence" value="ECO:0007669"/>
    <property type="project" value="TreeGrafter"/>
</dbReference>
<dbReference type="PRINTS" id="PR00455">
    <property type="entry name" value="HTHTETR"/>
</dbReference>
<feature type="DNA-binding region" description="H-T-H motif" evidence="2">
    <location>
        <begin position="48"/>
        <end position="67"/>
    </location>
</feature>
<dbReference type="Gene3D" id="1.10.357.10">
    <property type="entry name" value="Tetracycline Repressor, domain 2"/>
    <property type="match status" value="1"/>
</dbReference>
<evidence type="ECO:0000256" key="1">
    <source>
        <dbReference type="ARBA" id="ARBA00023125"/>
    </source>
</evidence>
<dbReference type="OrthoDB" id="6077212at2"/>
<evidence type="ECO:0000313" key="5">
    <source>
        <dbReference type="Proteomes" id="UP000307768"/>
    </source>
</evidence>
<reference evidence="4 5" key="1">
    <citation type="submission" date="2019-09" db="EMBL/GenBank/DDBJ databases">
        <title>Mumia zhuanghuii sp. nov. isolated from the intestinal contents of plateau pika (Ochotona curzoniae) in the Qinghai-Tibet plateau of China.</title>
        <authorList>
            <person name="Tian Z."/>
        </authorList>
    </citation>
    <scope>NUCLEOTIDE SEQUENCE [LARGE SCALE GENOMIC DNA]</scope>
    <source>
        <strain evidence="5">350</strain>
    </source>
</reference>
<dbReference type="EMBL" id="VDFQ02000004">
    <property type="protein sequence ID" value="KAA1422162.1"/>
    <property type="molecule type" value="Genomic_DNA"/>
</dbReference>
<keyword evidence="1 2" id="KW-0238">DNA-binding</keyword>
<organism evidence="4 5">
    <name type="scientific">Mumia zhuanghuii</name>
    <dbReference type="NCBI Taxonomy" id="2585211"/>
    <lineage>
        <taxon>Bacteria</taxon>
        <taxon>Bacillati</taxon>
        <taxon>Actinomycetota</taxon>
        <taxon>Actinomycetes</taxon>
        <taxon>Propionibacteriales</taxon>
        <taxon>Nocardioidaceae</taxon>
        <taxon>Mumia</taxon>
    </lineage>
</organism>
<dbReference type="InterPro" id="IPR050109">
    <property type="entry name" value="HTH-type_TetR-like_transc_reg"/>
</dbReference>
<accession>A0A5Q6RVU6</accession>
<protein>
    <submittedName>
        <fullName evidence="4">TetR/AcrR family transcriptional regulator</fullName>
    </submittedName>
</protein>
<dbReference type="RefSeq" id="WP_149770119.1">
    <property type="nucleotide sequence ID" value="NZ_VDFQ02000004.1"/>
</dbReference>